<comment type="caution">
    <text evidence="1">The sequence shown here is derived from an EMBL/GenBank/DDBJ whole genome shotgun (WGS) entry which is preliminary data.</text>
</comment>
<name>M5TYW0_9BACT</name>
<reference evidence="1 2" key="1">
    <citation type="journal article" date="2013" name="Mar. Genomics">
        <title>Expression of sulfatases in Rhodopirellula baltica and the diversity of sulfatases in the genus Rhodopirellula.</title>
        <authorList>
            <person name="Wegner C.E."/>
            <person name="Richter-Heitmann T."/>
            <person name="Klindworth A."/>
            <person name="Klockow C."/>
            <person name="Richter M."/>
            <person name="Achstetter T."/>
            <person name="Glockner F.O."/>
            <person name="Harder J."/>
        </authorList>
    </citation>
    <scope>NUCLEOTIDE SEQUENCE [LARGE SCALE GENOMIC DNA]</scope>
    <source>
        <strain evidence="1 2">SM41</strain>
    </source>
</reference>
<organism evidence="1 2">
    <name type="scientific">Rhodopirellula sallentina SM41</name>
    <dbReference type="NCBI Taxonomy" id="1263870"/>
    <lineage>
        <taxon>Bacteria</taxon>
        <taxon>Pseudomonadati</taxon>
        <taxon>Planctomycetota</taxon>
        <taxon>Planctomycetia</taxon>
        <taxon>Pirellulales</taxon>
        <taxon>Pirellulaceae</taxon>
        <taxon>Rhodopirellula</taxon>
    </lineage>
</organism>
<dbReference type="AlphaFoldDB" id="M5TYW0"/>
<sequence>MITAAENMRQNIVLRYSLELGGSLETHLHRRYRSQFTAEQTREWER</sequence>
<evidence type="ECO:0000313" key="1">
    <source>
        <dbReference type="EMBL" id="EMI54407.1"/>
    </source>
</evidence>
<proteinExistence type="predicted"/>
<accession>M5TYW0</accession>
<dbReference type="EMBL" id="ANOH01000278">
    <property type="protein sequence ID" value="EMI54407.1"/>
    <property type="molecule type" value="Genomic_DNA"/>
</dbReference>
<dbReference type="PATRIC" id="fig|1263870.3.peg.4362"/>
<evidence type="ECO:0000313" key="2">
    <source>
        <dbReference type="Proteomes" id="UP000011885"/>
    </source>
</evidence>
<dbReference type="Proteomes" id="UP000011885">
    <property type="component" value="Unassembled WGS sequence"/>
</dbReference>
<gene>
    <name evidence="1" type="ORF">RSSM_04118</name>
</gene>
<keyword evidence="2" id="KW-1185">Reference proteome</keyword>
<protein>
    <submittedName>
        <fullName evidence="1">Uncharacterized protein</fullName>
    </submittedName>
</protein>